<proteinExistence type="predicted"/>
<dbReference type="EMBL" id="OGUS01000115">
    <property type="protein sequence ID" value="SPC12511.1"/>
    <property type="molecule type" value="Genomic_DNA"/>
</dbReference>
<reference evidence="1 2" key="1">
    <citation type="submission" date="2018-01" db="EMBL/GenBank/DDBJ databases">
        <authorList>
            <person name="Clerissi C."/>
        </authorList>
    </citation>
    <scope>NUCLEOTIDE SEQUENCE [LARGE SCALE GENOMIC DNA]</scope>
    <source>
        <strain evidence="1">Cupriavidus oxalaticus LMG 2235</strain>
    </source>
</reference>
<sequence>MRKSQAKRAKKSFASECCGNNYPMASQPGAYCGPQPETTPAIRQMQTLPGAARVSAPS</sequence>
<gene>
    <name evidence="1" type="ORF">CO2235_150166</name>
</gene>
<organism evidence="1 2">
    <name type="scientific">Cupriavidus oxalaticus</name>
    <dbReference type="NCBI Taxonomy" id="96344"/>
    <lineage>
        <taxon>Bacteria</taxon>
        <taxon>Pseudomonadati</taxon>
        <taxon>Pseudomonadota</taxon>
        <taxon>Betaproteobacteria</taxon>
        <taxon>Burkholderiales</taxon>
        <taxon>Burkholderiaceae</taxon>
        <taxon>Cupriavidus</taxon>
    </lineage>
</organism>
<comment type="caution">
    <text evidence="1">The sequence shown here is derived from an EMBL/GenBank/DDBJ whole genome shotgun (WGS) entry which is preliminary data.</text>
</comment>
<name>A0A976BAH9_9BURK</name>
<dbReference type="Proteomes" id="UP000256862">
    <property type="component" value="Chromosome CO2235"/>
</dbReference>
<evidence type="ECO:0000313" key="2">
    <source>
        <dbReference type="Proteomes" id="UP000256862"/>
    </source>
</evidence>
<accession>A0A976BAH9</accession>
<dbReference type="AlphaFoldDB" id="A0A976BAH9"/>
<evidence type="ECO:0000313" key="1">
    <source>
        <dbReference type="EMBL" id="SPC12511.1"/>
    </source>
</evidence>
<protein>
    <submittedName>
        <fullName evidence="1">Uncharacterized protein</fullName>
    </submittedName>
</protein>